<dbReference type="InterPro" id="IPR029028">
    <property type="entry name" value="Alpha/beta_knot_MTases"/>
</dbReference>
<evidence type="ECO:0000256" key="5">
    <source>
        <dbReference type="ARBA" id="ARBA00022694"/>
    </source>
</evidence>
<sequence length="196" mass="22291">MPKDPTPRRKARLGSVLAHRQPDLTLVLANIHDPHNVSAIYRSCDAFGVDKVHLYYTDTPFPVLGRKTSASARKWVESVRHRDRQELETSLRARNMQILATTFTPAARPLRTWDFTRPTAIIMGNEHSGVNEELISMADGELYIPMYGMIQSFNVSVASAIILSEACRQREAAGFYDSPRLEPDELERRLALWLEK</sequence>
<keyword evidence="1 7" id="KW-0820">tRNA-binding</keyword>
<protein>
    <recommendedName>
        <fullName evidence="7">tRNA (guanosine(18)-2'-O)-methyltransferase</fullName>
        <ecNumber evidence="7">2.1.1.34</ecNumber>
    </recommendedName>
    <alternativeName>
        <fullName evidence="7">tRNA [Gm18] methyltransferase</fullName>
    </alternativeName>
</protein>
<dbReference type="Proteomes" id="UP000186323">
    <property type="component" value="Chromosome I"/>
</dbReference>
<dbReference type="GO" id="GO:0000049">
    <property type="term" value="F:tRNA binding"/>
    <property type="evidence" value="ECO:0007669"/>
    <property type="project" value="UniProtKB-UniRule"/>
</dbReference>
<comment type="function">
    <text evidence="7">Catalyzes the 2'-O methylation of guanosine at position 18 in tRNA.</text>
</comment>
<dbReference type="SUPFAM" id="SSF75217">
    <property type="entry name" value="alpha/beta knot"/>
    <property type="match status" value="1"/>
</dbReference>
<feature type="domain" description="tRNA/rRNA methyltransferase SpoU type" evidence="8">
    <location>
        <begin position="24"/>
        <end position="163"/>
    </location>
</feature>
<keyword evidence="6 7" id="KW-0694">RNA-binding</keyword>
<organism evidence="9 10">
    <name type="scientific">Desulfovibrio piger</name>
    <dbReference type="NCBI Taxonomy" id="901"/>
    <lineage>
        <taxon>Bacteria</taxon>
        <taxon>Pseudomonadati</taxon>
        <taxon>Thermodesulfobacteriota</taxon>
        <taxon>Desulfovibrionia</taxon>
        <taxon>Desulfovibrionales</taxon>
        <taxon>Desulfovibrionaceae</taxon>
        <taxon>Desulfovibrio</taxon>
    </lineage>
</organism>
<dbReference type="OrthoDB" id="9785673at2"/>
<dbReference type="KEGG" id="dpg:DESPIGER_1395"/>
<dbReference type="HAMAP" id="MF_02060">
    <property type="entry name" value="tRNA_methyltr_TrmH"/>
    <property type="match status" value="1"/>
</dbReference>
<dbReference type="PANTHER" id="PTHR43453:SF1">
    <property type="entry name" value="TRNA_RRNA METHYLTRANSFERASE SPOU TYPE DOMAIN-CONTAINING PROTEIN"/>
    <property type="match status" value="1"/>
</dbReference>
<dbReference type="EMBL" id="LT630450">
    <property type="protein sequence ID" value="SFV73241.1"/>
    <property type="molecule type" value="Genomic_DNA"/>
</dbReference>
<keyword evidence="3 7" id="KW-0808">Transferase</keyword>
<dbReference type="InterPro" id="IPR033671">
    <property type="entry name" value="TrmH"/>
</dbReference>
<dbReference type="GO" id="GO:0141100">
    <property type="term" value="F:tRNA (guanine(18)-2'-O)-methyltransferase activity"/>
    <property type="evidence" value="ECO:0007669"/>
    <property type="project" value="UniProtKB-UniRule"/>
</dbReference>
<evidence type="ECO:0000259" key="8">
    <source>
        <dbReference type="Pfam" id="PF00588"/>
    </source>
</evidence>
<dbReference type="Gene3D" id="3.40.1280.10">
    <property type="match status" value="1"/>
</dbReference>
<proteinExistence type="inferred from homology"/>
<comment type="catalytic activity">
    <reaction evidence="7">
        <text>guanosine(18) in tRNA + S-adenosyl-L-methionine = 2'-O-methylguanosine(18) in tRNA + S-adenosyl-L-homocysteine + H(+)</text>
        <dbReference type="Rhea" id="RHEA:20077"/>
        <dbReference type="Rhea" id="RHEA-COMP:10190"/>
        <dbReference type="Rhea" id="RHEA-COMP:10192"/>
        <dbReference type="ChEBI" id="CHEBI:15378"/>
        <dbReference type="ChEBI" id="CHEBI:57856"/>
        <dbReference type="ChEBI" id="CHEBI:59789"/>
        <dbReference type="ChEBI" id="CHEBI:74269"/>
        <dbReference type="ChEBI" id="CHEBI:74445"/>
        <dbReference type="EC" id="2.1.1.34"/>
    </reaction>
</comment>
<dbReference type="EC" id="2.1.1.34" evidence="7"/>
<evidence type="ECO:0000256" key="6">
    <source>
        <dbReference type="ARBA" id="ARBA00022884"/>
    </source>
</evidence>
<evidence type="ECO:0000256" key="2">
    <source>
        <dbReference type="ARBA" id="ARBA00022603"/>
    </source>
</evidence>
<dbReference type="PANTHER" id="PTHR43453">
    <property type="entry name" value="RRNA METHYLASE-LIKE"/>
    <property type="match status" value="1"/>
</dbReference>
<dbReference type="InterPro" id="IPR001537">
    <property type="entry name" value="SpoU_MeTrfase"/>
</dbReference>
<comment type="similarity">
    <text evidence="7">Belongs to the class IV-like SAM-binding methyltransferase superfamily. RNA methyltransferase TrmH family.</text>
</comment>
<accession>A0A1K1LEU8</accession>
<dbReference type="CDD" id="cd18092">
    <property type="entry name" value="SpoU-like_TrmH"/>
    <property type="match status" value="1"/>
</dbReference>
<comment type="caution">
    <text evidence="7">Lacks conserved residue(s) required for the propagation of feature annotation.</text>
</comment>
<evidence type="ECO:0000256" key="3">
    <source>
        <dbReference type="ARBA" id="ARBA00022679"/>
    </source>
</evidence>
<evidence type="ECO:0000256" key="1">
    <source>
        <dbReference type="ARBA" id="ARBA00022555"/>
    </source>
</evidence>
<feature type="binding site" evidence="7">
    <location>
        <position position="101"/>
    </location>
    <ligand>
        <name>S-adenosyl-L-methionine</name>
        <dbReference type="ChEBI" id="CHEBI:59789"/>
    </ligand>
</feature>
<feature type="binding site" evidence="7">
    <location>
        <position position="144"/>
    </location>
    <ligand>
        <name>S-adenosyl-L-methionine</name>
        <dbReference type="ChEBI" id="CHEBI:59789"/>
    </ligand>
</feature>
<dbReference type="InterPro" id="IPR029026">
    <property type="entry name" value="tRNA_m1G_MTases_N"/>
</dbReference>
<dbReference type="RefSeq" id="WP_072334727.1">
    <property type="nucleotide sequence ID" value="NZ_CALJDE010000050.1"/>
</dbReference>
<dbReference type="Pfam" id="PF00588">
    <property type="entry name" value="SpoU_methylase"/>
    <property type="match status" value="1"/>
</dbReference>
<keyword evidence="10" id="KW-1185">Reference proteome</keyword>
<evidence type="ECO:0000256" key="7">
    <source>
        <dbReference type="HAMAP-Rule" id="MF_02060"/>
    </source>
</evidence>
<keyword evidence="2 7" id="KW-0489">Methyltransferase</keyword>
<evidence type="ECO:0000256" key="4">
    <source>
        <dbReference type="ARBA" id="ARBA00022691"/>
    </source>
</evidence>
<gene>
    <name evidence="7" type="primary">trmH</name>
    <name evidence="9" type="ORF">DESPIGER_1395</name>
</gene>
<keyword evidence="5 7" id="KW-0819">tRNA processing</keyword>
<evidence type="ECO:0000313" key="9">
    <source>
        <dbReference type="EMBL" id="SFV73241.1"/>
    </source>
</evidence>
<reference evidence="10" key="1">
    <citation type="submission" date="2016-10" db="EMBL/GenBank/DDBJ databases">
        <authorList>
            <person name="Wegmann U."/>
        </authorList>
    </citation>
    <scope>NUCLEOTIDE SEQUENCE [LARGE SCALE GENOMIC DNA]</scope>
</reference>
<keyword evidence="4 7" id="KW-0949">S-adenosyl-L-methionine</keyword>
<dbReference type="GO" id="GO:0002938">
    <property type="term" value="P:tRNA guanine ribose methylation"/>
    <property type="evidence" value="ECO:0007669"/>
    <property type="project" value="UniProtKB-UniRule"/>
</dbReference>
<dbReference type="AlphaFoldDB" id="A0A1K1LEU8"/>
<name>A0A1K1LEU8_9BACT</name>
<evidence type="ECO:0000313" key="10">
    <source>
        <dbReference type="Proteomes" id="UP000186323"/>
    </source>
</evidence>